<evidence type="ECO:0000256" key="3">
    <source>
        <dbReference type="ARBA" id="ARBA00040457"/>
    </source>
</evidence>
<accession>A0A3B4FK59</accession>
<dbReference type="SUPFAM" id="SSF50978">
    <property type="entry name" value="WD40 repeat-like"/>
    <property type="match status" value="1"/>
</dbReference>
<dbReference type="SMART" id="SM00320">
    <property type="entry name" value="WD40"/>
    <property type="match status" value="3"/>
</dbReference>
<sequence>MTKENRWDIPPNAPACMERHLCAAQYRADGTLLLGASSLSGRSWQGSVWIYSDPDQAPSEGFCKAGVQTEAGVTDVKWVSEKGIIVASDSGALELWELAEDECLLVNRFTKHDHDHIVTTVSPVVGATAAVTGSMDCRLDLFYMNIHTPFHLSQQSRSNVNCFCFKLWLNTFLSCHPLKCIFDGRVLLWDRRKPNKPASRIDVESPSCSPTSLAWHPHHRSTIAFGDELGRVTVKDFLGSEPSQVENVHSRRVNGLAFSTHSTPLLASVSDDCSVAVMDSELREILRDRRHQDYVKGVSWLHNGSSTLTTVGWDHLVLHHKVGPADGIPSSSS</sequence>
<evidence type="ECO:0000256" key="2">
    <source>
        <dbReference type="ARBA" id="ARBA00022490"/>
    </source>
</evidence>
<dbReference type="GeneTree" id="ENSGT00390000010711"/>
<dbReference type="GO" id="GO:0007309">
    <property type="term" value="P:oocyte axis specification"/>
    <property type="evidence" value="ECO:0007669"/>
    <property type="project" value="TreeGrafter"/>
</dbReference>
<proteinExistence type="predicted"/>
<dbReference type="InterPro" id="IPR001680">
    <property type="entry name" value="WD40_rpt"/>
</dbReference>
<keyword evidence="2" id="KW-0963">Cytoplasm</keyword>
<dbReference type="Gene3D" id="2.130.10.10">
    <property type="entry name" value="YVTN repeat-like/Quinoprotein amine dehydrogenase"/>
    <property type="match status" value="1"/>
</dbReference>
<dbReference type="AlphaFoldDB" id="A0A3B4FK59"/>
<evidence type="ECO:0000256" key="1">
    <source>
        <dbReference type="ARBA" id="ARBA00004496"/>
    </source>
</evidence>
<organism evidence="6">
    <name type="scientific">Pundamilia nyererei</name>
    <dbReference type="NCBI Taxonomy" id="303518"/>
    <lineage>
        <taxon>Eukaryota</taxon>
        <taxon>Metazoa</taxon>
        <taxon>Chordata</taxon>
        <taxon>Craniata</taxon>
        <taxon>Vertebrata</taxon>
        <taxon>Euteleostomi</taxon>
        <taxon>Actinopterygii</taxon>
        <taxon>Neopterygii</taxon>
        <taxon>Teleostei</taxon>
        <taxon>Neoteleostei</taxon>
        <taxon>Acanthomorphata</taxon>
        <taxon>Ovalentaria</taxon>
        <taxon>Cichlomorphae</taxon>
        <taxon>Cichliformes</taxon>
        <taxon>Cichlidae</taxon>
        <taxon>African cichlids</taxon>
        <taxon>Pseudocrenilabrinae</taxon>
        <taxon>Haplochromini</taxon>
        <taxon>Pundamilia</taxon>
    </lineage>
</organism>
<evidence type="ECO:0000313" key="6">
    <source>
        <dbReference type="Ensembl" id="ENSPNYP00000009581.1"/>
    </source>
</evidence>
<dbReference type="PANTHER" id="PTHR46853">
    <property type="entry name" value="METHYLOSOME PROTEIN 50"/>
    <property type="match status" value="1"/>
</dbReference>
<dbReference type="InterPro" id="IPR036322">
    <property type="entry name" value="WD40_repeat_dom_sf"/>
</dbReference>
<dbReference type="PANTHER" id="PTHR46853:SF1">
    <property type="entry name" value="METHYLOSOME PROTEIN 50"/>
    <property type="match status" value="1"/>
</dbReference>
<evidence type="ECO:0000256" key="4">
    <source>
        <dbReference type="ARBA" id="ARBA00041554"/>
    </source>
</evidence>
<dbReference type="InterPro" id="IPR015943">
    <property type="entry name" value="WD40/YVTN_repeat-like_dom_sf"/>
</dbReference>
<dbReference type="GO" id="GO:0034709">
    <property type="term" value="C:methylosome"/>
    <property type="evidence" value="ECO:0007669"/>
    <property type="project" value="TreeGrafter"/>
</dbReference>
<gene>
    <name evidence="6" type="primary">WDR77</name>
</gene>
<protein>
    <recommendedName>
        <fullName evidence="3">Methylosome protein WDR77</fullName>
    </recommendedName>
    <alternativeName>
        <fullName evidence="5">Methylosome protein 50</fullName>
    </alternativeName>
    <alternativeName>
        <fullName evidence="4">WD repeat-containing protein 77</fullName>
    </alternativeName>
</protein>
<reference evidence="6" key="1">
    <citation type="submission" date="2023-09" db="UniProtKB">
        <authorList>
            <consortium name="Ensembl"/>
        </authorList>
    </citation>
    <scope>IDENTIFICATION</scope>
</reference>
<dbReference type="Ensembl" id="ENSPNYT00000009803.1">
    <property type="protein sequence ID" value="ENSPNYP00000009581.1"/>
    <property type="gene ID" value="ENSPNYG00000007229.1"/>
</dbReference>
<name>A0A3B4FK59_9CICH</name>
<dbReference type="InterPro" id="IPR052139">
    <property type="entry name" value="Methylosome_Comp_WDR77"/>
</dbReference>
<comment type="subcellular location">
    <subcellularLocation>
        <location evidence="1">Cytoplasm</location>
    </subcellularLocation>
</comment>
<evidence type="ECO:0000256" key="5">
    <source>
        <dbReference type="ARBA" id="ARBA00041769"/>
    </source>
</evidence>